<sequence length="978" mass="110225">MSSFSHLTDGDPQWSAASGRSFQQYDPSAAGEVTSVVPSHNVGNPASTARDWSDTSAKRSFADIVHPENIEESRSIQKPGAESPLESQGLANDSENEEDSEEKHRESKRPRMAISCSECRRRKIKCDRNVPCMACVKRGVPGSCKWENAKVEPSPQPFALKTQVDELQKRLDSLQETLQVLPSEIVKAVTVAQQQSSATSSRVKRSIDQPDAANAVPGETNPLTKESESNKNLPMTGSRPPQTTSSAAPSNGRSKELTDFYDDAAENAAVVLESIAFNPQAAEGGNSNDSMISHEYWRGNMLTPVSGAALAGTTKNDPRRSFSQRQQQNQEYTTAFTSIMAPSLDIALDRFNPVLMQQRGPEPDTPQQLLKNRFDAMSSILENLPTARQSYYLIEQYKNIIHWRSRVLHWPSFQAELNCFWEMMAQQRQNDLDPLWIAVFYMVMALALDNRSTAPTGPNHPFHGYTHQRLNELTSKLHAVSMKALYLGDAMSTPRVRTIQAVILFNQFFQSSSAWRKADMMLHWNALAIRTAQLMGLHRLGNNPETMPPDDPAWPPGKNAVKRYMALRVWMMLQWADWMSASARFRCYTIQPDQCTSQVVDNVNDWELSPTEWRYTPQPPHVVTSSSFEVYKWNIANMLRQTFDKLITYADRFSYSTVLELDAGYRKILENLPEAFQRETPAVDGSDPKVRRQRNIALEGIHSRIVRLNRPFLSRAYSKGSKFAYSRENCLHSARIVIDCHYNLRDLTTSGSLWFVYSHTLSAAMVLFLDLFWSIDHNLPAAEVDEKTRTIFMVGEIFSMYSEISNTPLRRIVESAFRIISELISESQSRRTAMEARNFNMASPQQPFTKPPPFSEVLRRISRNMTISNNSSRMLDSGSSAMMTSQMPPSSYQQSPYSGSASAKTYEQPPSQDFLSSGFYNALGVQDESDPTFANLWNLNTSPESQSDLSFLNAYPGAGPDVGDRYGLWHFFVGQDVL</sequence>
<evidence type="ECO:0000256" key="3">
    <source>
        <dbReference type="ARBA" id="ARBA00023125"/>
    </source>
</evidence>
<feature type="region of interest" description="Disordered" evidence="6">
    <location>
        <begin position="192"/>
        <end position="255"/>
    </location>
</feature>
<dbReference type="SMART" id="SM00066">
    <property type="entry name" value="GAL4"/>
    <property type="match status" value="1"/>
</dbReference>
<dbReference type="CDD" id="cd12148">
    <property type="entry name" value="fungal_TF_MHR"/>
    <property type="match status" value="1"/>
</dbReference>
<evidence type="ECO:0000256" key="1">
    <source>
        <dbReference type="ARBA" id="ARBA00004123"/>
    </source>
</evidence>
<dbReference type="PROSITE" id="PS00463">
    <property type="entry name" value="ZN2_CY6_FUNGAL_1"/>
    <property type="match status" value="1"/>
</dbReference>
<evidence type="ECO:0000256" key="2">
    <source>
        <dbReference type="ARBA" id="ARBA00023015"/>
    </source>
</evidence>
<feature type="domain" description="Zn(2)-C6 fungal-type" evidence="7">
    <location>
        <begin position="115"/>
        <end position="146"/>
    </location>
</feature>
<evidence type="ECO:0000256" key="5">
    <source>
        <dbReference type="ARBA" id="ARBA00023242"/>
    </source>
</evidence>
<organism evidence="8 9">
    <name type="scientific">Penicillium malachiteum</name>
    <dbReference type="NCBI Taxonomy" id="1324776"/>
    <lineage>
        <taxon>Eukaryota</taxon>
        <taxon>Fungi</taxon>
        <taxon>Dikarya</taxon>
        <taxon>Ascomycota</taxon>
        <taxon>Pezizomycotina</taxon>
        <taxon>Eurotiomycetes</taxon>
        <taxon>Eurotiomycetidae</taxon>
        <taxon>Eurotiales</taxon>
        <taxon>Aspergillaceae</taxon>
        <taxon>Penicillium</taxon>
    </lineage>
</organism>
<feature type="compositionally biased region" description="Polar residues" evidence="6">
    <location>
        <begin position="15"/>
        <end position="26"/>
    </location>
</feature>
<reference evidence="8" key="2">
    <citation type="submission" date="2023-01" db="EMBL/GenBank/DDBJ databases">
        <authorList>
            <person name="Petersen C."/>
        </authorList>
    </citation>
    <scope>NUCLEOTIDE SEQUENCE</scope>
    <source>
        <strain evidence="8">IBT 17514</strain>
    </source>
</reference>
<reference evidence="8" key="1">
    <citation type="journal article" date="2023" name="IMA Fungus">
        <title>Comparative genomic study of the Penicillium genus elucidates a diverse pangenome and 15 lateral gene transfer events.</title>
        <authorList>
            <person name="Petersen C."/>
            <person name="Sorensen T."/>
            <person name="Nielsen M.R."/>
            <person name="Sondergaard T.E."/>
            <person name="Sorensen J.L."/>
            <person name="Fitzpatrick D.A."/>
            <person name="Frisvad J.C."/>
            <person name="Nielsen K.L."/>
        </authorList>
    </citation>
    <scope>NUCLEOTIDE SEQUENCE</scope>
    <source>
        <strain evidence="8">IBT 17514</strain>
    </source>
</reference>
<feature type="region of interest" description="Disordered" evidence="6">
    <location>
        <begin position="869"/>
        <end position="909"/>
    </location>
</feature>
<dbReference type="Pfam" id="PF00172">
    <property type="entry name" value="Zn_clus"/>
    <property type="match status" value="1"/>
</dbReference>
<dbReference type="InterPro" id="IPR036864">
    <property type="entry name" value="Zn2-C6_fun-type_DNA-bd_sf"/>
</dbReference>
<evidence type="ECO:0000256" key="6">
    <source>
        <dbReference type="SAM" id="MobiDB-lite"/>
    </source>
</evidence>
<dbReference type="CDD" id="cd00067">
    <property type="entry name" value="GAL4"/>
    <property type="match status" value="1"/>
</dbReference>
<dbReference type="GO" id="GO:0000981">
    <property type="term" value="F:DNA-binding transcription factor activity, RNA polymerase II-specific"/>
    <property type="evidence" value="ECO:0007669"/>
    <property type="project" value="InterPro"/>
</dbReference>
<dbReference type="EMBL" id="JAQJAN010000003">
    <property type="protein sequence ID" value="KAJ5733500.1"/>
    <property type="molecule type" value="Genomic_DNA"/>
</dbReference>
<dbReference type="InterPro" id="IPR050613">
    <property type="entry name" value="Sec_Metabolite_Reg"/>
</dbReference>
<feature type="compositionally biased region" description="Polar residues" evidence="6">
    <location>
        <begin position="869"/>
        <end position="881"/>
    </location>
</feature>
<dbReference type="PANTHER" id="PTHR31001">
    <property type="entry name" value="UNCHARACTERIZED TRANSCRIPTIONAL REGULATORY PROTEIN"/>
    <property type="match status" value="1"/>
</dbReference>
<dbReference type="SUPFAM" id="SSF57701">
    <property type="entry name" value="Zn2/Cys6 DNA-binding domain"/>
    <property type="match status" value="1"/>
</dbReference>
<keyword evidence="9" id="KW-1185">Reference proteome</keyword>
<dbReference type="PROSITE" id="PS50048">
    <property type="entry name" value="ZN2_CY6_FUNGAL_2"/>
    <property type="match status" value="1"/>
</dbReference>
<dbReference type="GO" id="GO:0005634">
    <property type="term" value="C:nucleus"/>
    <property type="evidence" value="ECO:0007669"/>
    <property type="project" value="UniProtKB-SubCell"/>
</dbReference>
<keyword evidence="5" id="KW-0539">Nucleus</keyword>
<dbReference type="AlphaFoldDB" id="A0AAD6HRP4"/>
<comment type="caution">
    <text evidence="8">The sequence shown here is derived from an EMBL/GenBank/DDBJ whole genome shotgun (WGS) entry which is preliminary data.</text>
</comment>
<evidence type="ECO:0000313" key="8">
    <source>
        <dbReference type="EMBL" id="KAJ5733500.1"/>
    </source>
</evidence>
<feature type="region of interest" description="Disordered" evidence="6">
    <location>
        <begin position="1"/>
        <end position="112"/>
    </location>
</feature>
<feature type="compositionally biased region" description="Polar residues" evidence="6">
    <location>
        <begin position="230"/>
        <end position="252"/>
    </location>
</feature>
<dbReference type="PANTHER" id="PTHR31001:SF76">
    <property type="entry name" value="ZN(2)-C6 FUNGAL-TYPE DOMAIN-CONTAINING PROTEIN"/>
    <property type="match status" value="1"/>
</dbReference>
<keyword evidence="4" id="KW-0804">Transcription</keyword>
<protein>
    <recommendedName>
        <fullName evidence="7">Zn(2)-C6 fungal-type domain-containing protein</fullName>
    </recommendedName>
</protein>
<evidence type="ECO:0000256" key="4">
    <source>
        <dbReference type="ARBA" id="ARBA00023163"/>
    </source>
</evidence>
<dbReference type="Gene3D" id="4.10.240.10">
    <property type="entry name" value="Zn(2)-C6 fungal-type DNA-binding domain"/>
    <property type="match status" value="1"/>
</dbReference>
<comment type="subcellular location">
    <subcellularLocation>
        <location evidence="1">Nucleus</location>
    </subcellularLocation>
</comment>
<proteinExistence type="predicted"/>
<accession>A0AAD6HRP4</accession>
<keyword evidence="3" id="KW-0238">DNA-binding</keyword>
<feature type="compositionally biased region" description="Basic and acidic residues" evidence="6">
    <location>
        <begin position="51"/>
        <end position="75"/>
    </location>
</feature>
<keyword evidence="2" id="KW-0805">Transcription regulation</keyword>
<feature type="compositionally biased region" description="Low complexity" evidence="6">
    <location>
        <begin position="192"/>
        <end position="201"/>
    </location>
</feature>
<feature type="compositionally biased region" description="Low complexity" evidence="6">
    <location>
        <begin position="882"/>
        <end position="903"/>
    </location>
</feature>
<dbReference type="Proteomes" id="UP001215712">
    <property type="component" value="Unassembled WGS sequence"/>
</dbReference>
<evidence type="ECO:0000313" key="9">
    <source>
        <dbReference type="Proteomes" id="UP001215712"/>
    </source>
</evidence>
<name>A0AAD6HRP4_9EURO</name>
<dbReference type="GO" id="GO:0008270">
    <property type="term" value="F:zinc ion binding"/>
    <property type="evidence" value="ECO:0007669"/>
    <property type="project" value="InterPro"/>
</dbReference>
<gene>
    <name evidence="8" type="ORF">N7493_002286</name>
</gene>
<dbReference type="GO" id="GO:0003677">
    <property type="term" value="F:DNA binding"/>
    <property type="evidence" value="ECO:0007669"/>
    <property type="project" value="UniProtKB-KW"/>
</dbReference>
<evidence type="ECO:0000259" key="7">
    <source>
        <dbReference type="PROSITE" id="PS50048"/>
    </source>
</evidence>
<feature type="compositionally biased region" description="Polar residues" evidence="6">
    <location>
        <begin position="36"/>
        <end position="47"/>
    </location>
</feature>
<dbReference type="InterPro" id="IPR001138">
    <property type="entry name" value="Zn2Cys6_DnaBD"/>
</dbReference>